<name>A0A917V281_9HYPH</name>
<keyword evidence="1" id="KW-0472">Membrane</keyword>
<feature type="transmembrane region" description="Helical" evidence="1">
    <location>
        <begin position="76"/>
        <end position="95"/>
    </location>
</feature>
<keyword evidence="3" id="KW-1185">Reference proteome</keyword>
<feature type="transmembrane region" description="Helical" evidence="1">
    <location>
        <begin position="137"/>
        <end position="155"/>
    </location>
</feature>
<keyword evidence="1" id="KW-1133">Transmembrane helix</keyword>
<sequence length="271" mass="28169">MKAQAERALPTALWRALALGALAGFVVFLRIVERGEALSPRTWLVVAIFAASGALAAFTVSLLAGRFAPNAPRLALGAATGLVLVPCTVFAFFAFDRNAGDILWSLREYGLLDTLGHAMIGLTIDAAGAFSVTARPYLLPWPIVALGLGAAAAFAPGRRRAALAGIAVAVLAGFGVDAARAQGSGAEPDAWSREKCARYATAWEEATTRMGREGLSAEFVTRHDAFVASGCLADADVCPRSEAELAMANVLVILAMNAGMASTFPPFACRG</sequence>
<feature type="transmembrane region" description="Helical" evidence="1">
    <location>
        <begin position="115"/>
        <end position="132"/>
    </location>
</feature>
<accession>A0A917V281</accession>
<evidence type="ECO:0000313" key="2">
    <source>
        <dbReference type="EMBL" id="GGK19576.1"/>
    </source>
</evidence>
<dbReference type="EMBL" id="BMMF01000001">
    <property type="protein sequence ID" value="GGK19576.1"/>
    <property type="molecule type" value="Genomic_DNA"/>
</dbReference>
<dbReference type="AlphaFoldDB" id="A0A917V281"/>
<gene>
    <name evidence="2" type="ORF">GCM10011322_02890</name>
</gene>
<evidence type="ECO:0000256" key="1">
    <source>
        <dbReference type="SAM" id="Phobius"/>
    </source>
</evidence>
<organism evidence="2 3">
    <name type="scientific">Salinarimonas ramus</name>
    <dbReference type="NCBI Taxonomy" id="690164"/>
    <lineage>
        <taxon>Bacteria</taxon>
        <taxon>Pseudomonadati</taxon>
        <taxon>Pseudomonadota</taxon>
        <taxon>Alphaproteobacteria</taxon>
        <taxon>Hyphomicrobiales</taxon>
        <taxon>Salinarimonadaceae</taxon>
        <taxon>Salinarimonas</taxon>
    </lineage>
</organism>
<protein>
    <submittedName>
        <fullName evidence="2">Uncharacterized protein</fullName>
    </submittedName>
</protein>
<keyword evidence="1" id="KW-0812">Transmembrane</keyword>
<proteinExistence type="predicted"/>
<feature type="transmembrane region" description="Helical" evidence="1">
    <location>
        <begin position="43"/>
        <end position="64"/>
    </location>
</feature>
<reference evidence="2 3" key="1">
    <citation type="journal article" date="2014" name="Int. J. Syst. Evol. Microbiol.">
        <title>Complete genome sequence of Corynebacterium casei LMG S-19264T (=DSM 44701T), isolated from a smear-ripened cheese.</title>
        <authorList>
            <consortium name="US DOE Joint Genome Institute (JGI-PGF)"/>
            <person name="Walter F."/>
            <person name="Albersmeier A."/>
            <person name="Kalinowski J."/>
            <person name="Ruckert C."/>
        </authorList>
    </citation>
    <scope>NUCLEOTIDE SEQUENCE [LARGE SCALE GENOMIC DNA]</scope>
    <source>
        <strain evidence="2 3">CGMCC 1.9161</strain>
    </source>
</reference>
<comment type="caution">
    <text evidence="2">The sequence shown here is derived from an EMBL/GenBank/DDBJ whole genome shotgun (WGS) entry which is preliminary data.</text>
</comment>
<dbReference type="Proteomes" id="UP000600449">
    <property type="component" value="Unassembled WGS sequence"/>
</dbReference>
<evidence type="ECO:0000313" key="3">
    <source>
        <dbReference type="Proteomes" id="UP000600449"/>
    </source>
</evidence>
<feature type="transmembrane region" description="Helical" evidence="1">
    <location>
        <begin position="12"/>
        <end position="31"/>
    </location>
</feature>